<name>A0A8T2SMI1_CERRI</name>
<feature type="repeat" description="PPR" evidence="2">
    <location>
        <begin position="548"/>
        <end position="582"/>
    </location>
</feature>
<gene>
    <name evidence="3" type="ORF">KP509_19G060300</name>
</gene>
<sequence>MSIAAVCSFRYSRLVCSFHSRPLKLRVQSLTEALLLVIVFAVDGTLYKVHNNHGLRKRTYRGNGVCSVLKLPSPPYLPVFGQWLSRNLCSASTAADAVAKSRGLYKFKGQFTEGLLRIFASSSDIRTVDNSSKARARTYIEKVSGILKKNLSEQDLRSWLDRRAPLKPHQVISILHEQQNPSVAWKFFNCVRHHSHIRHHAGVHQAIARILGFNYRFDQVWVLLEYIRSSRCKFLSTIFNILINSYAKAGMPDHAISTTESMNFFGCFPDVHSYNPIFVCLYNLGDYDGIHSLFKEMQCMPNETTYNILLLSTSQLGDLEEVGKLVDRMMSAGLKVNALACISLFYILCSKGELTKAEKIWSQFAECGGLITDAVFWTAVISRLCKARRQVEAYNIFGHMVNHRLPLTISSCNALMDGFVKEGKVDEAYKLWITLRQTGIKGDAFSYSTLIHGFSSIGKFTEGNILLEKMEEDGCAPNLVIVNSLLQGLCSQGKAEDAFHLMEKMSNQHCLPDVISYSVLASGFCKIGKIDEALKVLNVMKARGCKPNAFTYNALIIFYIKVGNIKSARSILAQMLHEHCSPDEVTFNLLIGGYGKIMNLKKALHMFRRMKKLGVHPGAFTYRALVMTFCRVGSFQQSLGLFDVMLSLGLDIRLRDYNVLLSALCKAQSLTAAFCLMEFLKEEGFILDVITYSILIHGLCKCGRLDEALKLSQEMRLIGCAFNVFTYNALIMGFLQAGKYSDAAKIFELMIVQGCSPDICTYNMIIMYLLKSGRLWQACEVFLRCLEACCPPDRGFYRTFVSGLLDAGRKHSSKQDAISLEKRRSSVIHLMRSHLRDLCKMGRTDVALKLQRHLGLNRITEYNMQCP</sequence>
<reference evidence="3" key="1">
    <citation type="submission" date="2021-08" db="EMBL/GenBank/DDBJ databases">
        <title>WGS assembly of Ceratopteris richardii.</title>
        <authorList>
            <person name="Marchant D.B."/>
            <person name="Chen G."/>
            <person name="Jenkins J."/>
            <person name="Shu S."/>
            <person name="Leebens-Mack J."/>
            <person name="Grimwood J."/>
            <person name="Schmutz J."/>
            <person name="Soltis P."/>
            <person name="Soltis D."/>
            <person name="Chen Z.-H."/>
        </authorList>
    </citation>
    <scope>NUCLEOTIDE SEQUENCE</scope>
    <source>
        <strain evidence="3">Whitten #5841</strain>
        <tissue evidence="3">Leaf</tissue>
    </source>
</reference>
<evidence type="ECO:0000313" key="4">
    <source>
        <dbReference type="Proteomes" id="UP000825935"/>
    </source>
</evidence>
<dbReference type="PROSITE" id="PS51375">
    <property type="entry name" value="PPR"/>
    <property type="match status" value="13"/>
</dbReference>
<dbReference type="SUPFAM" id="SSF81901">
    <property type="entry name" value="HCP-like"/>
    <property type="match status" value="1"/>
</dbReference>
<dbReference type="InterPro" id="IPR002885">
    <property type="entry name" value="PPR_rpt"/>
</dbReference>
<evidence type="ECO:0000256" key="1">
    <source>
        <dbReference type="ARBA" id="ARBA00022737"/>
    </source>
</evidence>
<dbReference type="Pfam" id="PF13041">
    <property type="entry name" value="PPR_2"/>
    <property type="match status" value="3"/>
</dbReference>
<proteinExistence type="predicted"/>
<accession>A0A8T2SMI1</accession>
<dbReference type="Pfam" id="PF01535">
    <property type="entry name" value="PPR"/>
    <property type="match status" value="4"/>
</dbReference>
<feature type="repeat" description="PPR" evidence="2">
    <location>
        <begin position="408"/>
        <end position="442"/>
    </location>
</feature>
<feature type="repeat" description="PPR" evidence="2">
    <location>
        <begin position="513"/>
        <end position="547"/>
    </location>
</feature>
<feature type="repeat" description="PPR" evidence="2">
    <location>
        <begin position="758"/>
        <end position="792"/>
    </location>
</feature>
<dbReference type="InterPro" id="IPR011990">
    <property type="entry name" value="TPR-like_helical_dom_sf"/>
</dbReference>
<dbReference type="Gene3D" id="1.25.40.10">
    <property type="entry name" value="Tetratricopeptide repeat domain"/>
    <property type="match status" value="7"/>
</dbReference>
<evidence type="ECO:0000313" key="3">
    <source>
        <dbReference type="EMBL" id="KAH7352721.1"/>
    </source>
</evidence>
<dbReference type="Proteomes" id="UP000825935">
    <property type="component" value="Chromosome 19"/>
</dbReference>
<feature type="repeat" description="PPR" evidence="2">
    <location>
        <begin position="235"/>
        <end position="269"/>
    </location>
</feature>
<dbReference type="GO" id="GO:0009507">
    <property type="term" value="C:chloroplast"/>
    <property type="evidence" value="ECO:0007669"/>
    <property type="project" value="TreeGrafter"/>
</dbReference>
<feature type="repeat" description="PPR" evidence="2">
    <location>
        <begin position="373"/>
        <end position="407"/>
    </location>
</feature>
<feature type="repeat" description="PPR" evidence="2">
    <location>
        <begin position="478"/>
        <end position="512"/>
    </location>
</feature>
<keyword evidence="1" id="KW-0677">Repeat</keyword>
<protein>
    <recommendedName>
        <fullName evidence="5">Pentatricopeptide repeat-containing protein</fullName>
    </recommendedName>
</protein>
<dbReference type="AlphaFoldDB" id="A0A8T2SMI1"/>
<dbReference type="Pfam" id="PF13812">
    <property type="entry name" value="PPR_3"/>
    <property type="match status" value="2"/>
</dbReference>
<feature type="repeat" description="PPR" evidence="2">
    <location>
        <begin position="618"/>
        <end position="652"/>
    </location>
</feature>
<feature type="repeat" description="PPR" evidence="2">
    <location>
        <begin position="302"/>
        <end position="336"/>
    </location>
</feature>
<dbReference type="GO" id="GO:0010019">
    <property type="term" value="P:chloroplast-nucleus signaling pathway"/>
    <property type="evidence" value="ECO:0007669"/>
    <property type="project" value="TreeGrafter"/>
</dbReference>
<evidence type="ECO:0000256" key="2">
    <source>
        <dbReference type="PROSITE-ProRule" id="PRU00708"/>
    </source>
</evidence>
<evidence type="ECO:0008006" key="5">
    <source>
        <dbReference type="Google" id="ProtNLM"/>
    </source>
</evidence>
<dbReference type="GO" id="GO:0031930">
    <property type="term" value="P:mitochondria-nucleus signaling pathway"/>
    <property type="evidence" value="ECO:0007669"/>
    <property type="project" value="TreeGrafter"/>
</dbReference>
<feature type="repeat" description="PPR" evidence="2">
    <location>
        <begin position="723"/>
        <end position="757"/>
    </location>
</feature>
<dbReference type="PANTHER" id="PTHR47936">
    <property type="entry name" value="PPR_LONG DOMAIN-CONTAINING PROTEIN"/>
    <property type="match status" value="1"/>
</dbReference>
<dbReference type="PANTHER" id="PTHR47936:SF1">
    <property type="entry name" value="PENTATRICOPEPTIDE REPEAT-CONTAINING PROTEIN GUN1, CHLOROPLASTIC"/>
    <property type="match status" value="1"/>
</dbReference>
<organism evidence="3 4">
    <name type="scientific">Ceratopteris richardii</name>
    <name type="common">Triangle waterfern</name>
    <dbReference type="NCBI Taxonomy" id="49495"/>
    <lineage>
        <taxon>Eukaryota</taxon>
        <taxon>Viridiplantae</taxon>
        <taxon>Streptophyta</taxon>
        <taxon>Embryophyta</taxon>
        <taxon>Tracheophyta</taxon>
        <taxon>Polypodiopsida</taxon>
        <taxon>Polypodiidae</taxon>
        <taxon>Polypodiales</taxon>
        <taxon>Pteridineae</taxon>
        <taxon>Pteridaceae</taxon>
        <taxon>Parkerioideae</taxon>
        <taxon>Ceratopteris</taxon>
    </lineage>
</organism>
<keyword evidence="4" id="KW-1185">Reference proteome</keyword>
<comment type="caution">
    <text evidence="3">The sequence shown here is derived from an EMBL/GenBank/DDBJ whole genome shotgun (WGS) entry which is preliminary data.</text>
</comment>
<dbReference type="OrthoDB" id="185373at2759"/>
<feature type="repeat" description="PPR" evidence="2">
    <location>
        <begin position="583"/>
        <end position="617"/>
    </location>
</feature>
<dbReference type="EMBL" id="CM035424">
    <property type="protein sequence ID" value="KAH7352722.1"/>
    <property type="molecule type" value="Genomic_DNA"/>
</dbReference>
<dbReference type="NCBIfam" id="TIGR00756">
    <property type="entry name" value="PPR"/>
    <property type="match status" value="11"/>
</dbReference>
<feature type="repeat" description="PPR" evidence="2">
    <location>
        <begin position="688"/>
        <end position="722"/>
    </location>
</feature>
<dbReference type="EMBL" id="CM035424">
    <property type="protein sequence ID" value="KAH7352721.1"/>
    <property type="molecule type" value="Genomic_DNA"/>
</dbReference>
<feature type="repeat" description="PPR" evidence="2">
    <location>
        <begin position="443"/>
        <end position="477"/>
    </location>
</feature>